<dbReference type="GO" id="GO:0050660">
    <property type="term" value="F:flavin adenine dinucleotide binding"/>
    <property type="evidence" value="ECO:0007669"/>
    <property type="project" value="TreeGrafter"/>
</dbReference>
<reference evidence="10 11" key="1">
    <citation type="journal article" date="2010" name="Plant Cell">
        <title>The Chlorella variabilis NC64A genome reveals adaptation to photosymbiosis, coevolution with viruses, and cryptic sex.</title>
        <authorList>
            <person name="Blanc G."/>
            <person name="Duncan G."/>
            <person name="Agarkova I."/>
            <person name="Borodovsky M."/>
            <person name="Gurnon J."/>
            <person name="Kuo A."/>
            <person name="Lindquist E."/>
            <person name="Lucas S."/>
            <person name="Pangilinan J."/>
            <person name="Polle J."/>
            <person name="Salamov A."/>
            <person name="Terry A."/>
            <person name="Yamada T."/>
            <person name="Dunigan D.D."/>
            <person name="Grigoriev I.V."/>
            <person name="Claverie J.M."/>
            <person name="Van Etten J.L."/>
        </authorList>
    </citation>
    <scope>NUCLEOTIDE SEQUENCE [LARGE SCALE GENOMIC DNA]</scope>
    <source>
        <strain evidence="10 11">NC64A</strain>
    </source>
</reference>
<dbReference type="EMBL" id="GL433845">
    <property type="protein sequence ID" value="EFN55272.1"/>
    <property type="molecule type" value="Genomic_DNA"/>
</dbReference>
<dbReference type="KEGG" id="cvr:CHLNCDRAFT_35514"/>
<comment type="function">
    <text evidence="7">FAD-dependent sulfhydryl oxidase that catalyzes disulfide bond formation. Oxidizes thioredoxin in vitro. Required for the import and folding of small cysteine-containing proteins in the mitochondrial intermembrane space, and can act independently of the oxidoreductase MIA40. Can oxidize the cytochrome c oxidase assembly protein COX19, a typical substrate of MIA40.</text>
</comment>
<evidence type="ECO:0000256" key="5">
    <source>
        <dbReference type="ARBA" id="ARBA00023157"/>
    </source>
</evidence>
<evidence type="ECO:0000256" key="2">
    <source>
        <dbReference type="ARBA" id="ARBA00022630"/>
    </source>
</evidence>
<dbReference type="AlphaFoldDB" id="E1ZGC5"/>
<keyword evidence="5" id="KW-1015">Disulfide bond</keyword>
<keyword evidence="3 8" id="KW-0274">FAD</keyword>
<evidence type="ECO:0000256" key="4">
    <source>
        <dbReference type="ARBA" id="ARBA00023002"/>
    </source>
</evidence>
<feature type="domain" description="ERV/ALR sulfhydryl oxidase" evidence="9">
    <location>
        <begin position="86"/>
        <end position="186"/>
    </location>
</feature>
<dbReference type="InterPro" id="IPR036774">
    <property type="entry name" value="ERV/ALR_sulphydryl_oxid_sf"/>
</dbReference>
<dbReference type="PROSITE" id="PS51324">
    <property type="entry name" value="ERV_ALR"/>
    <property type="match status" value="1"/>
</dbReference>
<proteinExistence type="predicted"/>
<dbReference type="RefSeq" id="XP_005847374.1">
    <property type="nucleotide sequence ID" value="XM_005847312.1"/>
</dbReference>
<gene>
    <name evidence="10" type="ORF">CHLNCDRAFT_35514</name>
</gene>
<dbReference type="OrthoDB" id="17199at2759"/>
<evidence type="ECO:0000256" key="3">
    <source>
        <dbReference type="ARBA" id="ARBA00022827"/>
    </source>
</evidence>
<dbReference type="FunCoup" id="E1ZGC5">
    <property type="interactions" value="871"/>
</dbReference>
<dbReference type="Proteomes" id="UP000008141">
    <property type="component" value="Unassembled WGS sequence"/>
</dbReference>
<comment type="cofactor">
    <cofactor evidence="1 8">
        <name>FAD</name>
        <dbReference type="ChEBI" id="CHEBI:57692"/>
    </cofactor>
</comment>
<dbReference type="eggNOG" id="KOG3355">
    <property type="taxonomic scope" value="Eukaryota"/>
</dbReference>
<dbReference type="InParanoid" id="E1ZGC5"/>
<evidence type="ECO:0000259" key="9">
    <source>
        <dbReference type="PROSITE" id="PS51324"/>
    </source>
</evidence>
<dbReference type="Pfam" id="PF04777">
    <property type="entry name" value="Evr1_Alr"/>
    <property type="match status" value="1"/>
</dbReference>
<dbReference type="STRING" id="554065.E1ZGC5"/>
<sequence>MPAGERSAPAGPRGSPAAEPWRVALSGLQRNCQAFGSNLSRLQRTVAVQLGQFRPAAQPAVAMPVASLSQAAAGWSGSGGGAAAGGAVSREEVGRAAWTFLHTLAAQYPEKPSRQQQRDARNLMDILTRMYPCGECARHFREVVRASPPAVDSRAAFSLWMCEAHNTVNRQLGKPAFNCALVEARWAGIECGEEGEGGGSACSLEVGRRR</sequence>
<evidence type="ECO:0000256" key="1">
    <source>
        <dbReference type="ARBA" id="ARBA00001974"/>
    </source>
</evidence>
<dbReference type="GO" id="GO:0016971">
    <property type="term" value="F:flavin-dependent sulfhydryl oxidase activity"/>
    <property type="evidence" value="ECO:0007669"/>
    <property type="project" value="InterPro"/>
</dbReference>
<dbReference type="SUPFAM" id="SSF69000">
    <property type="entry name" value="FAD-dependent thiol oxidase"/>
    <property type="match status" value="1"/>
</dbReference>
<dbReference type="GeneID" id="17354616"/>
<comment type="catalytic activity">
    <reaction evidence="6">
        <text>2 R'C(R)SH + O2 = R'C(R)S-S(R)CR' + H2O2</text>
        <dbReference type="Rhea" id="RHEA:17357"/>
        <dbReference type="ChEBI" id="CHEBI:15379"/>
        <dbReference type="ChEBI" id="CHEBI:16240"/>
        <dbReference type="ChEBI" id="CHEBI:16520"/>
        <dbReference type="ChEBI" id="CHEBI:17412"/>
        <dbReference type="EC" id="1.8.3.2"/>
    </reaction>
    <physiologicalReaction direction="left-to-right" evidence="6">
        <dbReference type="Rhea" id="RHEA:17358"/>
    </physiologicalReaction>
</comment>
<dbReference type="InterPro" id="IPR039799">
    <property type="entry name" value="ALR/ERV"/>
</dbReference>
<protein>
    <recommendedName>
        <fullName evidence="8">Sulfhydryl oxidase</fullName>
        <ecNumber evidence="8">1.8.3.2</ecNumber>
    </recommendedName>
</protein>
<dbReference type="PANTHER" id="PTHR12645">
    <property type="entry name" value="ALR/ERV"/>
    <property type="match status" value="1"/>
</dbReference>
<dbReference type="PANTHER" id="PTHR12645:SF0">
    <property type="entry name" value="FAD-LINKED SULFHYDRYL OXIDASE ALR"/>
    <property type="match status" value="1"/>
</dbReference>
<evidence type="ECO:0000256" key="6">
    <source>
        <dbReference type="ARBA" id="ARBA00052964"/>
    </source>
</evidence>
<accession>E1ZGC5</accession>
<dbReference type="Gene3D" id="1.20.120.310">
    <property type="entry name" value="ERV/ALR sulfhydryl oxidase domain"/>
    <property type="match status" value="1"/>
</dbReference>
<evidence type="ECO:0000313" key="11">
    <source>
        <dbReference type="Proteomes" id="UP000008141"/>
    </source>
</evidence>
<dbReference type="GO" id="GO:0005739">
    <property type="term" value="C:mitochondrion"/>
    <property type="evidence" value="ECO:0007669"/>
    <property type="project" value="TreeGrafter"/>
</dbReference>
<name>E1ZGC5_CHLVA</name>
<dbReference type="FunFam" id="1.20.120.310:FF:000002">
    <property type="entry name" value="Sulfhydryl oxidase"/>
    <property type="match status" value="1"/>
</dbReference>
<dbReference type="EC" id="1.8.3.2" evidence="8"/>
<keyword evidence="11" id="KW-1185">Reference proteome</keyword>
<organism evidence="11">
    <name type="scientific">Chlorella variabilis</name>
    <name type="common">Green alga</name>
    <dbReference type="NCBI Taxonomy" id="554065"/>
    <lineage>
        <taxon>Eukaryota</taxon>
        <taxon>Viridiplantae</taxon>
        <taxon>Chlorophyta</taxon>
        <taxon>core chlorophytes</taxon>
        <taxon>Trebouxiophyceae</taxon>
        <taxon>Chlorellales</taxon>
        <taxon>Chlorellaceae</taxon>
        <taxon>Chlorella clade</taxon>
        <taxon>Chlorella</taxon>
    </lineage>
</organism>
<evidence type="ECO:0000313" key="10">
    <source>
        <dbReference type="EMBL" id="EFN55272.1"/>
    </source>
</evidence>
<evidence type="ECO:0000256" key="7">
    <source>
        <dbReference type="ARBA" id="ARBA00054445"/>
    </source>
</evidence>
<evidence type="ECO:0000256" key="8">
    <source>
        <dbReference type="RuleBase" id="RU371123"/>
    </source>
</evidence>
<keyword evidence="4 8" id="KW-0560">Oxidoreductase</keyword>
<keyword evidence="2 8" id="KW-0285">Flavoprotein</keyword>
<dbReference type="InterPro" id="IPR017905">
    <property type="entry name" value="ERV/ALR_sulphydryl_oxidase"/>
</dbReference>